<keyword evidence="1" id="KW-1133">Transmembrane helix</keyword>
<dbReference type="PROSITE" id="PS51257">
    <property type="entry name" value="PROKAR_LIPOPROTEIN"/>
    <property type="match status" value="1"/>
</dbReference>
<feature type="transmembrane region" description="Helical" evidence="1">
    <location>
        <begin position="21"/>
        <end position="54"/>
    </location>
</feature>
<evidence type="ECO:0000256" key="1">
    <source>
        <dbReference type="SAM" id="Phobius"/>
    </source>
</evidence>
<evidence type="ECO:0008006" key="4">
    <source>
        <dbReference type="Google" id="ProtNLM"/>
    </source>
</evidence>
<keyword evidence="1" id="KW-0472">Membrane</keyword>
<name>A0A059KIB9_9BURK</name>
<dbReference type="Pfam" id="PF10947">
    <property type="entry name" value="DUF2628"/>
    <property type="match status" value="1"/>
</dbReference>
<sequence length="129" mass="14125">MRQFKVFKHPDGALESIRPGWSWAAFGLGCFWALALKMWGVGLAGLASLVLAGLLVPLELVGVLIFSGVLLLIHLAFGLLGNRWHMQHLLDSGYRHADTVTAADAERAMALAARYRGWQEAEDDALSPR</sequence>
<dbReference type="InterPro" id="IPR024399">
    <property type="entry name" value="DUF2628"/>
</dbReference>
<protein>
    <recommendedName>
        <fullName evidence="4">DUF2628 domain-containing protein</fullName>
    </recommendedName>
</protein>
<keyword evidence="1" id="KW-0812">Transmembrane</keyword>
<dbReference type="Proteomes" id="UP000026714">
    <property type="component" value="Unassembled WGS sequence"/>
</dbReference>
<reference evidence="2 3" key="1">
    <citation type="journal article" date="2014" name="FEMS Microbiol. Ecol.">
        <title>Sphaerotilus natans encrusted with nanoball-shaped Fe(III) oxide minerals formed by nitrate-reducing mixotrophic Fe(II) oxidation.</title>
        <authorList>
            <person name="Park S."/>
            <person name="Kim D.H."/>
            <person name="Lee J.H."/>
            <person name="Hur H.G."/>
        </authorList>
    </citation>
    <scope>NUCLEOTIDE SEQUENCE [LARGE SCALE GENOMIC DNA]</scope>
    <source>
        <strain evidence="2 3">DSM 6575</strain>
    </source>
</reference>
<keyword evidence="3" id="KW-1185">Reference proteome</keyword>
<dbReference type="AlphaFoldDB" id="A0A059KIB9"/>
<evidence type="ECO:0000313" key="2">
    <source>
        <dbReference type="EMBL" id="KDB51217.1"/>
    </source>
</evidence>
<evidence type="ECO:0000313" key="3">
    <source>
        <dbReference type="Proteomes" id="UP000026714"/>
    </source>
</evidence>
<gene>
    <name evidence="2" type="ORF">X805_32270</name>
</gene>
<proteinExistence type="predicted"/>
<organism evidence="2 3">
    <name type="scientific">Sphaerotilus natans subsp. natans DSM 6575</name>
    <dbReference type="NCBI Taxonomy" id="1286631"/>
    <lineage>
        <taxon>Bacteria</taxon>
        <taxon>Pseudomonadati</taxon>
        <taxon>Pseudomonadota</taxon>
        <taxon>Betaproteobacteria</taxon>
        <taxon>Burkholderiales</taxon>
        <taxon>Sphaerotilaceae</taxon>
        <taxon>Sphaerotilus</taxon>
    </lineage>
</organism>
<dbReference type="RefSeq" id="WP_037484107.1">
    <property type="nucleotide sequence ID" value="NZ_AZRA01000097.1"/>
</dbReference>
<comment type="caution">
    <text evidence="2">The sequence shown here is derived from an EMBL/GenBank/DDBJ whole genome shotgun (WGS) entry which is preliminary data.</text>
</comment>
<feature type="transmembrane region" description="Helical" evidence="1">
    <location>
        <begin position="60"/>
        <end position="80"/>
    </location>
</feature>
<accession>A0A059KIB9</accession>
<dbReference type="EMBL" id="AZRA01000097">
    <property type="protein sequence ID" value="KDB51217.1"/>
    <property type="molecule type" value="Genomic_DNA"/>
</dbReference>
<dbReference type="eggNOG" id="ENOG50332PR">
    <property type="taxonomic scope" value="Bacteria"/>
</dbReference>